<feature type="domain" description="Helicase HerA central" evidence="1">
    <location>
        <begin position="161"/>
        <end position="363"/>
    </location>
</feature>
<name>A0AAD1V2X1_PLAAG</name>
<protein>
    <submittedName>
        <fullName evidence="3">DNA double-strand break repair helicase HerA</fullName>
        <ecNumber evidence="3">3.6.4.12</ecNumber>
    </submittedName>
</protein>
<dbReference type="Pfam" id="PF01935">
    <property type="entry name" value="DUF87"/>
    <property type="match status" value="1"/>
</dbReference>
<dbReference type="Pfam" id="PF12846">
    <property type="entry name" value="AAA_10"/>
    <property type="match status" value="1"/>
</dbReference>
<gene>
    <name evidence="3" type="primary">herA</name>
    <name evidence="3" type="ORF">PANO66_02187</name>
</gene>
<keyword evidence="3" id="KW-0378">Hydrolase</keyword>
<dbReference type="PANTHER" id="PTHR42957:SF1">
    <property type="entry name" value="HELICASE MJ1565-RELATED"/>
    <property type="match status" value="1"/>
</dbReference>
<keyword evidence="3" id="KW-0547">Nucleotide-binding</keyword>
<dbReference type="PANTHER" id="PTHR42957">
    <property type="entry name" value="HELICASE MJ1565-RELATED"/>
    <property type="match status" value="1"/>
</dbReference>
<feature type="domain" description="DUF6884" evidence="2">
    <location>
        <begin position="9"/>
        <end position="81"/>
    </location>
</feature>
<dbReference type="InterPro" id="IPR002789">
    <property type="entry name" value="HerA_central"/>
</dbReference>
<keyword evidence="3" id="KW-0347">Helicase</keyword>
<dbReference type="Gene3D" id="3.40.50.300">
    <property type="entry name" value="P-loop containing nucleotide triphosphate hydrolases"/>
    <property type="match status" value="2"/>
</dbReference>
<evidence type="ECO:0000259" key="2">
    <source>
        <dbReference type="Pfam" id="PF21818"/>
    </source>
</evidence>
<proteinExistence type="predicted"/>
<sequence>MVNYLKDLLIINCSKSKYSQLEFLPAIERYNGVAFRVVRKFLQEQTTDYLDIFILSAKFGLIPAYQLIPNYDQKYESNPNKSVAGVTVSDNLALSTSDMPEEHSTDIYRLIEADLIEEIIGKEIRSPQNLPNSGAEVFIADSSEVVKVLGIEKKQSDGLFLGETVGGVKTDIILKKSAIQRHFFICGTTGSGKSYAMGVVAEELIKHNLPVIFIDTQDEYSQLVKKLGGTVKRPGVNFSIRISSLTENELLTLLPSATTELQRDIAARAFSELQIERLSNNIAEFSLDDLLERMETVGPILTNSSSSIRMAISRTSSLRRDPIFGNGISKVDWCKFMSPCLAIDCKRLTTSQLQSIATAVLRELQILRLHNEIPPYVAVVDEAHLFVPQGESSPCKQIIREGVRIGRHHGICMILMTQSPVDIDKSVIRQCNTRLVFALEPDQLDAIKGVKSDATDEMLRALPKMPQGTCLISGTYESIKHTIPVKIRTRTTEDSEGGKTPDIFGEMQDKWIDKINELKQKDN</sequence>
<dbReference type="EC" id="3.6.4.12" evidence="3"/>
<organism evidence="3 4">
    <name type="scientific">Planktothrix agardhii</name>
    <name type="common">Oscillatoria agardhii</name>
    <dbReference type="NCBI Taxonomy" id="1160"/>
    <lineage>
        <taxon>Bacteria</taxon>
        <taxon>Bacillati</taxon>
        <taxon>Cyanobacteriota</taxon>
        <taxon>Cyanophyceae</taxon>
        <taxon>Oscillatoriophycideae</taxon>
        <taxon>Oscillatoriales</taxon>
        <taxon>Microcoleaceae</taxon>
        <taxon>Planktothrix</taxon>
    </lineage>
</organism>
<dbReference type="EMBL" id="LR882963">
    <property type="protein sequence ID" value="CAD5944278.1"/>
    <property type="molecule type" value="Genomic_DNA"/>
</dbReference>
<dbReference type="InterPro" id="IPR049251">
    <property type="entry name" value="DUF6884"/>
</dbReference>
<dbReference type="InterPro" id="IPR027417">
    <property type="entry name" value="P-loop_NTPase"/>
</dbReference>
<dbReference type="InterPro" id="IPR008571">
    <property type="entry name" value="HerA-like"/>
</dbReference>
<evidence type="ECO:0000313" key="3">
    <source>
        <dbReference type="EMBL" id="CAD5944278.1"/>
    </source>
</evidence>
<dbReference type="GO" id="GO:0016787">
    <property type="term" value="F:hydrolase activity"/>
    <property type="evidence" value="ECO:0007669"/>
    <property type="project" value="UniProtKB-KW"/>
</dbReference>
<dbReference type="SUPFAM" id="SSF52540">
    <property type="entry name" value="P-loop containing nucleoside triphosphate hydrolases"/>
    <property type="match status" value="1"/>
</dbReference>
<evidence type="ECO:0000313" key="4">
    <source>
        <dbReference type="Proteomes" id="UP001153761"/>
    </source>
</evidence>
<dbReference type="Proteomes" id="UP001153761">
    <property type="component" value="Chromosome"/>
</dbReference>
<reference evidence="3" key="1">
    <citation type="submission" date="2020-09" db="EMBL/GenBank/DDBJ databases">
        <authorList>
            <person name="Blom J."/>
        </authorList>
    </citation>
    <scope>NUCLEOTIDE SEQUENCE</scope>
    <source>
        <strain evidence="3">No.66</strain>
    </source>
</reference>
<dbReference type="Pfam" id="PF21818">
    <property type="entry name" value="DUF6884"/>
    <property type="match status" value="1"/>
</dbReference>
<dbReference type="GO" id="GO:0003678">
    <property type="term" value="F:DNA helicase activity"/>
    <property type="evidence" value="ECO:0007669"/>
    <property type="project" value="UniProtKB-EC"/>
</dbReference>
<keyword evidence="3" id="KW-0067">ATP-binding</keyword>
<evidence type="ECO:0000259" key="1">
    <source>
        <dbReference type="Pfam" id="PF01935"/>
    </source>
</evidence>
<accession>A0AAD1V2X1</accession>
<dbReference type="RefSeq" id="WP_254032326.1">
    <property type="nucleotide sequence ID" value="NZ_LR882963.1"/>
</dbReference>
<dbReference type="AlphaFoldDB" id="A0AAD1V2X1"/>